<dbReference type="SUPFAM" id="SSF54980">
    <property type="entry name" value="EF-G C-terminal domain-like"/>
    <property type="match status" value="1"/>
</dbReference>
<name>F8ANR4_METOI</name>
<protein>
    <submittedName>
        <fullName evidence="5">Shwachman-Bodian-Diamond syndrome protein</fullName>
    </submittedName>
</protein>
<dbReference type="Gene3D" id="1.10.10.900">
    <property type="entry name" value="SBDS protein C-terminal domain, subdomain 1"/>
    <property type="match status" value="1"/>
</dbReference>
<dbReference type="RefSeq" id="WP_013866448.1">
    <property type="nucleotide sequence ID" value="NC_015636.1"/>
</dbReference>
<evidence type="ECO:0000259" key="2">
    <source>
        <dbReference type="Pfam" id="PF01172"/>
    </source>
</evidence>
<dbReference type="NCBIfam" id="TIGR00291">
    <property type="entry name" value="RNA_SBDS"/>
    <property type="match status" value="1"/>
</dbReference>
<dbReference type="InterPro" id="IPR019783">
    <property type="entry name" value="SDO1/SBDS_N"/>
</dbReference>
<dbReference type="EMBL" id="CP002792">
    <property type="protein sequence ID" value="AEH06262.1"/>
    <property type="molecule type" value="Genomic_DNA"/>
</dbReference>
<dbReference type="InterPro" id="IPR036786">
    <property type="entry name" value="Ribosome_mat_SBDS_N_sf"/>
</dbReference>
<dbReference type="Proteomes" id="UP000009296">
    <property type="component" value="Chromosome"/>
</dbReference>
<dbReference type="InterPro" id="IPR018978">
    <property type="entry name" value="SDO1/SBDS_central"/>
</dbReference>
<gene>
    <name evidence="5" type="ordered locus">Metok_0270</name>
</gene>
<proteinExistence type="inferred from homology"/>
<comment type="similarity">
    <text evidence="1">Belongs to the SDO1/SBDS family.</text>
</comment>
<feature type="domain" description="Ribosome maturation protein SDO1/SBDS N-terminal" evidence="2">
    <location>
        <begin position="7"/>
        <end position="93"/>
    </location>
</feature>
<accession>F8ANR4</accession>
<evidence type="ECO:0000256" key="1">
    <source>
        <dbReference type="ARBA" id="ARBA00007433"/>
    </source>
</evidence>
<evidence type="ECO:0000259" key="3">
    <source>
        <dbReference type="Pfam" id="PF09377"/>
    </source>
</evidence>
<dbReference type="KEGG" id="mok:Metok_0270"/>
<dbReference type="SUPFAM" id="SSF109728">
    <property type="entry name" value="Hypothetical protein AF0491, middle domain"/>
    <property type="match status" value="1"/>
</dbReference>
<dbReference type="OrthoDB" id="84504at2157"/>
<dbReference type="Pfam" id="PF01172">
    <property type="entry name" value="SBDS_N"/>
    <property type="match status" value="1"/>
</dbReference>
<feature type="domain" description="Ribosome maturation protein SDO1/SBDS central" evidence="3">
    <location>
        <begin position="101"/>
        <end position="162"/>
    </location>
</feature>
<dbReference type="PANTHER" id="PTHR10927">
    <property type="entry name" value="RIBOSOME MATURATION PROTEIN SBDS"/>
    <property type="match status" value="1"/>
</dbReference>
<dbReference type="GO" id="GO:0042256">
    <property type="term" value="P:cytosolic ribosome assembly"/>
    <property type="evidence" value="ECO:0007669"/>
    <property type="project" value="InterPro"/>
</dbReference>
<keyword evidence="6" id="KW-1185">Reference proteome</keyword>
<reference evidence="5" key="1">
    <citation type="submission" date="2011-05" db="EMBL/GenBank/DDBJ databases">
        <title>Complete sequence of chromosome of Methanothermococcus okinawensis IH1.</title>
        <authorList>
            <consortium name="US DOE Joint Genome Institute"/>
            <person name="Lucas S."/>
            <person name="Han J."/>
            <person name="Lapidus A."/>
            <person name="Cheng J.-F."/>
            <person name="Goodwin L."/>
            <person name="Pitluck S."/>
            <person name="Peters L."/>
            <person name="Mikhailova N."/>
            <person name="Held B."/>
            <person name="Han C."/>
            <person name="Tapia R."/>
            <person name="Land M."/>
            <person name="Hauser L."/>
            <person name="Kyrpides N."/>
            <person name="Ivanova N."/>
            <person name="Pagani I."/>
            <person name="Sieprawska-Lupa M."/>
            <person name="Takai K."/>
            <person name="Miyazaki J."/>
            <person name="Whitman W."/>
            <person name="Woyke T."/>
        </authorList>
    </citation>
    <scope>NUCLEOTIDE SEQUENCE</scope>
    <source>
        <strain evidence="5">IH1</strain>
    </source>
</reference>
<dbReference type="InterPro" id="IPR039100">
    <property type="entry name" value="Sdo1/SBDS-like"/>
</dbReference>
<dbReference type="Pfam" id="PF20268">
    <property type="entry name" value="SBDS_C"/>
    <property type="match status" value="1"/>
</dbReference>
<dbReference type="HOGENOM" id="CLU_043216_2_0_2"/>
<dbReference type="GeneID" id="10772387"/>
<evidence type="ECO:0000259" key="4">
    <source>
        <dbReference type="Pfam" id="PF20268"/>
    </source>
</evidence>
<sequence length="235" mass="26674">MVSLEKAVIARLQSHGEKFEILVDPYLAAKLKEGQPINISDILAAEAVYKDSGKGEKASEEVLEKVFGTTDIHEIAKKIILKGNVQLTAQQRKEMKEQKRKQIVSLIARNTINPQTDAPHPPKRIENALEEIRANIDIYKSAEEQIPNIIKDLRRILPIKFEKRDIAVRIPPEYASSAYHSLHEYGTIKQEEWQSDGSLVFVIEIPSGIENEFYGYLNKVTKGNVQTKLLKRFNG</sequence>
<dbReference type="Pfam" id="PF09377">
    <property type="entry name" value="SBDS_domain_II"/>
    <property type="match status" value="1"/>
</dbReference>
<dbReference type="STRING" id="647113.Metok_0270"/>
<dbReference type="InterPro" id="IPR037188">
    <property type="entry name" value="Sdo1/SBDS_central_sf"/>
</dbReference>
<dbReference type="Gene3D" id="3.30.1250.10">
    <property type="entry name" value="Ribosome maturation protein SBDS, N-terminal domain"/>
    <property type="match status" value="1"/>
</dbReference>
<evidence type="ECO:0000313" key="6">
    <source>
        <dbReference type="Proteomes" id="UP000009296"/>
    </source>
</evidence>
<dbReference type="PANTHER" id="PTHR10927:SF4">
    <property type="entry name" value="RIBOSOME MATURATION PROTEIN SDO1 HOMOLOG"/>
    <property type="match status" value="1"/>
</dbReference>
<dbReference type="AlphaFoldDB" id="F8ANR4"/>
<evidence type="ECO:0000313" key="5">
    <source>
        <dbReference type="EMBL" id="AEH06262.1"/>
    </source>
</evidence>
<dbReference type="InterPro" id="IPR035647">
    <property type="entry name" value="EFG_III/V"/>
</dbReference>
<dbReference type="eggNOG" id="arCOG04187">
    <property type="taxonomic scope" value="Archaea"/>
</dbReference>
<dbReference type="InterPro" id="IPR002140">
    <property type="entry name" value="Sdo1/SBDS"/>
</dbReference>
<organism evidence="5 6">
    <name type="scientific">Methanothermococcus okinawensis (strain DSM 14208 / JCM 11175 / IH1)</name>
    <dbReference type="NCBI Taxonomy" id="647113"/>
    <lineage>
        <taxon>Archaea</taxon>
        <taxon>Methanobacteriati</taxon>
        <taxon>Methanobacteriota</taxon>
        <taxon>Methanomada group</taxon>
        <taxon>Methanococci</taxon>
        <taxon>Methanococcales</taxon>
        <taxon>Methanococcaceae</taxon>
        <taxon>Methanothermococcus</taxon>
    </lineage>
</organism>
<dbReference type="InterPro" id="IPR046928">
    <property type="entry name" value="SDO1/SBDS_C"/>
</dbReference>
<dbReference type="Gene3D" id="3.30.70.240">
    <property type="match status" value="1"/>
</dbReference>
<feature type="domain" description="Ribosome maturation protein SDO1/SBDS C-terminal" evidence="4">
    <location>
        <begin position="166"/>
        <end position="231"/>
    </location>
</feature>
<dbReference type="SUPFAM" id="SSF89895">
    <property type="entry name" value="FYSH domain"/>
    <property type="match status" value="1"/>
</dbReference>